<sequence length="817" mass="95790">MISWEDIKLKIHSAVRKPLTSGDPNFTEDEIAKGILLFRKIILYKSGEPELDGLSKIMVPALQDSLLDKKGELPSLRLLADCLEPFYKKILLICKSHSFRDLDKLTLIPVLKRIDINTALSTQQNKDDYPQLKESNLDSFKHESEYLYEICNTYLVRNKVHNSPEFSDLETLTYVKDLLVVYIYTVLKYSKQIDILVDSSHDLDSSKKVLNGGENKILFDFISFGNSTTEIKTQIIESYILHKLLDSGKLPQKTIKEGLEEYLDYSLTSDFFRRSIEKLRTKKKIEYNKDTEELNLSSGEQKRLVKVQSLFNDNKELFLLYYSDIIELYGVKEHSDKILEKLKDFFVVNYNIDIKEICDEDSYDNEDSILEGFLLFIRTLLNEKDSINLVKDLLKLCEESDFILRLSASTVIGNLTNPVHFENYIRKQKRLVYLDTQLILHALCTGYLSNCEYDNVYFRIVDELLKFQKSNPNIEFRFSRYYLSEVAYQLRMALLLIPFEGTTKHKLSTNVFYEFYEYLHSNDLLEADHQSFSDFLENWLLITEDDALEADCEKIISSNISSLLLDELNISVSTLPFYEDKETAVTVLDGIIKDRRYKLSSKSHYTMSNDALMVCHLANKEIHQDEPFFLTWDKSFTPFRSAFKQKFKRQELISWHLFNPSKFINHMSLLEFKIDPKSITNEYLPILDSLGLHEKVKTIFDSMNRLTDIKDISKKQRRRYVQLTQQVFNEQEFGYEVDQPEMIDNVIKPFETILDNINKYYHSHSKHSIEKYKKMMLKEEYFKKLLEIIISEISNGPEISNDLTSNIDKLLNDFLAE</sequence>
<accession>A0ABW4VM02</accession>
<dbReference type="Proteomes" id="UP001597361">
    <property type="component" value="Unassembled WGS sequence"/>
</dbReference>
<evidence type="ECO:0000313" key="2">
    <source>
        <dbReference type="Proteomes" id="UP001597361"/>
    </source>
</evidence>
<protein>
    <submittedName>
        <fullName evidence="1">Uncharacterized protein</fullName>
    </submittedName>
</protein>
<proteinExistence type="predicted"/>
<dbReference type="RefSeq" id="WP_376884717.1">
    <property type="nucleotide sequence ID" value="NZ_JBHUHR010000016.1"/>
</dbReference>
<organism evidence="1 2">
    <name type="scientific">Belliella marina</name>
    <dbReference type="NCBI Taxonomy" id="1644146"/>
    <lineage>
        <taxon>Bacteria</taxon>
        <taxon>Pseudomonadati</taxon>
        <taxon>Bacteroidota</taxon>
        <taxon>Cytophagia</taxon>
        <taxon>Cytophagales</taxon>
        <taxon>Cyclobacteriaceae</taxon>
        <taxon>Belliella</taxon>
    </lineage>
</organism>
<gene>
    <name evidence="1" type="ORF">ACFSKL_06825</name>
</gene>
<name>A0ABW4VM02_9BACT</name>
<keyword evidence="2" id="KW-1185">Reference proteome</keyword>
<dbReference type="EMBL" id="JBHUHR010000016">
    <property type="protein sequence ID" value="MFD2034497.1"/>
    <property type="molecule type" value="Genomic_DNA"/>
</dbReference>
<comment type="caution">
    <text evidence="1">The sequence shown here is derived from an EMBL/GenBank/DDBJ whole genome shotgun (WGS) entry which is preliminary data.</text>
</comment>
<evidence type="ECO:0000313" key="1">
    <source>
        <dbReference type="EMBL" id="MFD2034497.1"/>
    </source>
</evidence>
<reference evidence="2" key="1">
    <citation type="journal article" date="2019" name="Int. J. Syst. Evol. Microbiol.">
        <title>The Global Catalogue of Microorganisms (GCM) 10K type strain sequencing project: providing services to taxonomists for standard genome sequencing and annotation.</title>
        <authorList>
            <consortium name="The Broad Institute Genomics Platform"/>
            <consortium name="The Broad Institute Genome Sequencing Center for Infectious Disease"/>
            <person name="Wu L."/>
            <person name="Ma J."/>
        </authorList>
    </citation>
    <scope>NUCLEOTIDE SEQUENCE [LARGE SCALE GENOMIC DNA]</scope>
    <source>
        <strain evidence="2">CGMCC 1.15180</strain>
    </source>
</reference>